<evidence type="ECO:0000256" key="2">
    <source>
        <dbReference type="SAM" id="MobiDB-lite"/>
    </source>
</evidence>
<evidence type="ECO:0000259" key="3">
    <source>
        <dbReference type="PROSITE" id="PS50043"/>
    </source>
</evidence>
<dbReference type="PROSITE" id="PS00622">
    <property type="entry name" value="HTH_LUXR_1"/>
    <property type="match status" value="1"/>
</dbReference>
<dbReference type="Gene3D" id="3.40.50.2300">
    <property type="match status" value="1"/>
</dbReference>
<protein>
    <submittedName>
        <fullName evidence="4">Helix-turn-helix transcriptional regulator</fullName>
    </submittedName>
</protein>
<feature type="region of interest" description="Disordered" evidence="2">
    <location>
        <begin position="230"/>
        <end position="249"/>
    </location>
</feature>
<dbReference type="Pfam" id="PF00196">
    <property type="entry name" value="GerE"/>
    <property type="match status" value="1"/>
</dbReference>
<dbReference type="STRING" id="943830.A4A58_16955"/>
<name>A0A163XKI2_9BRAD</name>
<dbReference type="GO" id="GO:0006355">
    <property type="term" value="P:regulation of DNA-templated transcription"/>
    <property type="evidence" value="ECO:0007669"/>
    <property type="project" value="InterPro"/>
</dbReference>
<sequence>MRRQQSFFTILVGKNTLLREGLARILRSANFRILASVSSVDDLLPGQPQAHQPLLLIAHTGDDFDAAIEQIELFRDYHPGGRIAIVADHYRMDELASAFRAGANGYFVNVMTCDVFIKSIELIMMGETIFPPEFLSSVLAPEGSHSGETGSRDQNKTQAILIATEDMTTPQLSPREKSILHCLIEGASNKSIARTIHIAEATVKVHVKAILRKLRVQNRTQAAIWGMNNGSLAEPANSNSPPLAGDSKGRLSNPVAMISEIKKNETPVPLGVSNHEPNHIEVSRIDGLIRKGINGKICGTARIGK</sequence>
<dbReference type="AlphaFoldDB" id="A0A163XKI2"/>
<organism evidence="4 5">
    <name type="scientific">Tardiphaga robiniae</name>
    <dbReference type="NCBI Taxonomy" id="943830"/>
    <lineage>
        <taxon>Bacteria</taxon>
        <taxon>Pseudomonadati</taxon>
        <taxon>Pseudomonadota</taxon>
        <taxon>Alphaproteobacteria</taxon>
        <taxon>Hyphomicrobiales</taxon>
        <taxon>Nitrobacteraceae</taxon>
        <taxon>Tardiphaga</taxon>
    </lineage>
</organism>
<evidence type="ECO:0000313" key="5">
    <source>
        <dbReference type="Proteomes" id="UP000076574"/>
    </source>
</evidence>
<evidence type="ECO:0000313" key="4">
    <source>
        <dbReference type="EMBL" id="KZD21033.1"/>
    </source>
</evidence>
<evidence type="ECO:0000256" key="1">
    <source>
        <dbReference type="ARBA" id="ARBA00023125"/>
    </source>
</evidence>
<dbReference type="PRINTS" id="PR00038">
    <property type="entry name" value="HTHLUXR"/>
</dbReference>
<dbReference type="SMART" id="SM00421">
    <property type="entry name" value="HTH_LUXR"/>
    <property type="match status" value="1"/>
</dbReference>
<dbReference type="InterPro" id="IPR011006">
    <property type="entry name" value="CheY-like_superfamily"/>
</dbReference>
<dbReference type="PROSITE" id="PS50043">
    <property type="entry name" value="HTH_LUXR_2"/>
    <property type="match status" value="1"/>
</dbReference>
<dbReference type="OrthoDB" id="7826527at2"/>
<dbReference type="InterPro" id="IPR016032">
    <property type="entry name" value="Sig_transdc_resp-reg_C-effctor"/>
</dbReference>
<dbReference type="SUPFAM" id="SSF52172">
    <property type="entry name" value="CheY-like"/>
    <property type="match status" value="1"/>
</dbReference>
<dbReference type="EMBL" id="LVYV01000054">
    <property type="protein sequence ID" value="KZD21033.1"/>
    <property type="molecule type" value="Genomic_DNA"/>
</dbReference>
<dbReference type="CDD" id="cd06170">
    <property type="entry name" value="LuxR_C_like"/>
    <property type="match status" value="1"/>
</dbReference>
<feature type="compositionally biased region" description="Polar residues" evidence="2">
    <location>
        <begin position="230"/>
        <end position="241"/>
    </location>
</feature>
<gene>
    <name evidence="4" type="ORF">A4A58_16955</name>
</gene>
<reference evidence="4 5" key="1">
    <citation type="submission" date="2016-03" db="EMBL/GenBank/DDBJ databases">
        <title>Microsymbionts genomes from the relict species Vavilovia formosa (Stev.) Fed.</title>
        <authorList>
            <person name="Kopat V."/>
            <person name="Chirak E."/>
            <person name="Kimeklis A."/>
            <person name="Andronov E."/>
        </authorList>
    </citation>
    <scope>NUCLEOTIDE SEQUENCE [LARGE SCALE GENOMIC DNA]</scope>
    <source>
        <strain evidence="4 5">Vaf07</strain>
    </source>
</reference>
<keyword evidence="5" id="KW-1185">Reference proteome</keyword>
<dbReference type="InterPro" id="IPR000792">
    <property type="entry name" value="Tscrpt_reg_LuxR_C"/>
</dbReference>
<dbReference type="InterPro" id="IPR039420">
    <property type="entry name" value="WalR-like"/>
</dbReference>
<dbReference type="PANTHER" id="PTHR43214">
    <property type="entry name" value="TWO-COMPONENT RESPONSE REGULATOR"/>
    <property type="match status" value="1"/>
</dbReference>
<comment type="caution">
    <text evidence="4">The sequence shown here is derived from an EMBL/GenBank/DDBJ whole genome shotgun (WGS) entry which is preliminary data.</text>
</comment>
<feature type="domain" description="HTH luxR-type" evidence="3">
    <location>
        <begin position="165"/>
        <end position="230"/>
    </location>
</feature>
<proteinExistence type="predicted"/>
<dbReference type="PANTHER" id="PTHR43214:SF42">
    <property type="entry name" value="TRANSCRIPTIONAL REGULATORY PROTEIN DESR"/>
    <property type="match status" value="1"/>
</dbReference>
<dbReference type="GO" id="GO:0003677">
    <property type="term" value="F:DNA binding"/>
    <property type="evidence" value="ECO:0007669"/>
    <property type="project" value="UniProtKB-KW"/>
</dbReference>
<dbReference type="Proteomes" id="UP000076574">
    <property type="component" value="Unassembled WGS sequence"/>
</dbReference>
<keyword evidence="1" id="KW-0238">DNA-binding</keyword>
<accession>A0A163XKI2</accession>
<dbReference type="SUPFAM" id="SSF46894">
    <property type="entry name" value="C-terminal effector domain of the bipartite response regulators"/>
    <property type="match status" value="1"/>
</dbReference>